<dbReference type="PANTHER" id="PTHR34573:SF1">
    <property type="entry name" value="VITAMIN K EPOXIDE REDUCTASE DOMAIN-CONTAINING PROTEIN"/>
    <property type="match status" value="1"/>
</dbReference>
<keyword evidence="1" id="KW-0472">Membrane</keyword>
<dbReference type="AlphaFoldDB" id="A0A0G0Z6N5"/>
<sequence length="121" mass="13496">MNSKIIFIFCVIILVFAFLLLDWGKQDAGNSENALDTLAKCLASKKVVMYGAEWCSHCQNEKKAFGESFKFINYVECPQNPKQCLDADIGDYPTWILGDGRKLVGEQGLIKLSRESGCPLP</sequence>
<dbReference type="SUPFAM" id="SSF52833">
    <property type="entry name" value="Thioredoxin-like"/>
    <property type="match status" value="1"/>
</dbReference>
<proteinExistence type="predicted"/>
<keyword evidence="1" id="KW-0812">Transmembrane</keyword>
<reference evidence="2 3" key="1">
    <citation type="journal article" date="2015" name="Nature">
        <title>rRNA introns, odd ribosomes, and small enigmatic genomes across a large radiation of phyla.</title>
        <authorList>
            <person name="Brown C.T."/>
            <person name="Hug L.A."/>
            <person name="Thomas B.C."/>
            <person name="Sharon I."/>
            <person name="Castelle C.J."/>
            <person name="Singh A."/>
            <person name="Wilkins M.J."/>
            <person name="Williams K.H."/>
            <person name="Banfield J.F."/>
        </authorList>
    </citation>
    <scope>NUCLEOTIDE SEQUENCE [LARGE SCALE GENOMIC DNA]</scope>
</reference>
<keyword evidence="1" id="KW-1133">Transmembrane helix</keyword>
<dbReference type="EMBL" id="LCDB01000009">
    <property type="protein sequence ID" value="KKS44350.1"/>
    <property type="molecule type" value="Genomic_DNA"/>
</dbReference>
<feature type="transmembrane region" description="Helical" evidence="1">
    <location>
        <begin position="6"/>
        <end position="23"/>
    </location>
</feature>
<protein>
    <submittedName>
        <fullName evidence="2">VKORC1/thioredoxin domain protein</fullName>
    </submittedName>
</protein>
<comment type="caution">
    <text evidence="2">The sequence shown here is derived from an EMBL/GenBank/DDBJ whole genome shotgun (WGS) entry which is preliminary data.</text>
</comment>
<dbReference type="PANTHER" id="PTHR34573">
    <property type="entry name" value="VKC DOMAIN-CONTAINING PROTEIN"/>
    <property type="match status" value="1"/>
</dbReference>
<dbReference type="Proteomes" id="UP000033986">
    <property type="component" value="Unassembled WGS sequence"/>
</dbReference>
<evidence type="ECO:0000313" key="3">
    <source>
        <dbReference type="Proteomes" id="UP000033986"/>
    </source>
</evidence>
<evidence type="ECO:0000256" key="1">
    <source>
        <dbReference type="SAM" id="Phobius"/>
    </source>
</evidence>
<name>A0A0G0Z6N5_9BACT</name>
<dbReference type="Gene3D" id="3.40.30.10">
    <property type="entry name" value="Glutaredoxin"/>
    <property type="match status" value="1"/>
</dbReference>
<organism evidence="2 3">
    <name type="scientific">Candidatus Azambacteria bacterium GW2011_GWB1_42_17</name>
    <dbReference type="NCBI Taxonomy" id="1618615"/>
    <lineage>
        <taxon>Bacteria</taxon>
        <taxon>Candidatus Azamiibacteriota</taxon>
    </lineage>
</organism>
<gene>
    <name evidence="2" type="ORF">UV07_C0009G0009</name>
</gene>
<evidence type="ECO:0000313" key="2">
    <source>
        <dbReference type="EMBL" id="KKS44350.1"/>
    </source>
</evidence>
<dbReference type="InterPro" id="IPR036249">
    <property type="entry name" value="Thioredoxin-like_sf"/>
</dbReference>
<accession>A0A0G0Z6N5</accession>